<evidence type="ECO:0000256" key="4">
    <source>
        <dbReference type="SAM" id="Phobius"/>
    </source>
</evidence>
<evidence type="ECO:0000313" key="6">
    <source>
        <dbReference type="EMBL" id="KFA60766.1"/>
    </source>
</evidence>
<dbReference type="Pfam" id="PF05686">
    <property type="entry name" value="Glyco_transf_90"/>
    <property type="match status" value="1"/>
</dbReference>
<dbReference type="PANTHER" id="PTHR12203:SF35">
    <property type="entry name" value="PROTEIN O-GLUCOSYLTRANSFERASE 1"/>
    <property type="match status" value="1"/>
</dbReference>
<keyword evidence="4" id="KW-1133">Transmembrane helix</keyword>
<feature type="transmembrane region" description="Helical" evidence="4">
    <location>
        <begin position="12"/>
        <end position="34"/>
    </location>
</feature>
<feature type="transmembrane region" description="Helical" evidence="4">
    <location>
        <begin position="303"/>
        <end position="322"/>
    </location>
</feature>
<name>A0A084Q9Y1_STAC4</name>
<dbReference type="HOGENOM" id="CLU_005027_1_1_1"/>
<evidence type="ECO:0000256" key="2">
    <source>
        <dbReference type="ARBA" id="ARBA00022679"/>
    </source>
</evidence>
<feature type="transmembrane region" description="Helical" evidence="4">
    <location>
        <begin position="101"/>
        <end position="122"/>
    </location>
</feature>
<dbReference type="OMA" id="QIYMFRL"/>
<feature type="transmembrane region" description="Helical" evidence="4">
    <location>
        <begin position="134"/>
        <end position="152"/>
    </location>
</feature>
<dbReference type="Proteomes" id="UP000028524">
    <property type="component" value="Unassembled WGS sequence"/>
</dbReference>
<dbReference type="STRING" id="1283841.A0A084Q9Y1"/>
<feature type="transmembrane region" description="Helical" evidence="4">
    <location>
        <begin position="342"/>
        <end position="361"/>
    </location>
</feature>
<evidence type="ECO:0000313" key="7">
    <source>
        <dbReference type="Proteomes" id="UP000028524"/>
    </source>
</evidence>
<dbReference type="InterPro" id="IPR006598">
    <property type="entry name" value="CAP10"/>
</dbReference>
<feature type="region of interest" description="Disordered" evidence="3">
    <location>
        <begin position="546"/>
        <end position="569"/>
    </location>
</feature>
<dbReference type="InterPro" id="IPR051091">
    <property type="entry name" value="O-Glucosyltr/Glycosyltrsf_90"/>
</dbReference>
<sequence length="932" mass="104068">MPEFVIASNRHASRVAAVIALPICSYVLASRYYISAAFGETPLPSGYPFSSVDDLTPAFRASFALQCLDLTPQRFILSPRCAMASSGTAASHLACPRSSKALLPVLVLLVDAGPAMISPASLAPSKKSSYVRTAFIYGMVTFAWASWAMAALNHAVVTTGTSCHVAWGAAWFLYLSPYMMCVLDAAIIACTCRLYIRASDGGVDVSRYMGTLLLVVAGCVALLDFPSALEDNNLAWLFHLHWVDLRDIFLDSLIASTALVSAVHLLPVLHPTTISTLASSPTIFGILLPSLQSAHVTDPTTSFSIQLGFIILTSGLLGQQFCFPLQPANSSHSPVTMLLHRWLVFAYAALFSLSVTLAVLVNQPSTNVSVHTAVAEIVTNARLRADQWASQAATSQSLGNATREYQRRYGIPPPPNFDKWYHFAVEHGSFVIDDFTQIQEDLLPFWGLEPKAIRDTTLHLLEYPALGLGGLRIRQGKVEQSPHIPGTHRWMTDSIEAMMKPFVQWLPDMDIAINLADECRVSVDFETKEEYIRAAEAARLRTQQANEHSNAWPESRWPRDFPQSRGDADSDIISRQFTSYMRRQIYYDFVAPSCPPSSVARNSRWWDWSTYCTQCVVPHSVMTREGPILADAVAERDLCHQPDVAYLDGFINTPSMMIGTKKLVPIFSQGRVGGFSDILIPSPWNFERKSLYDGKMDPEWRDKQNSLFWRGSSSDGYAADGSWAGFLRTRLVSEAFQRKTSEELHVSRPGTNISFTGDPEFKCHQADCAIKKEKFQLWSSAVTPDGRPGEVRDGSLFPSVETPFHENWRFQHLVDVDGAGFSGRFLPFLRSRSLVYRAALYRTWYEERLQAWQHYVPVDLRLGSGFWAVLDLFGGVGRANDGQVMAEDIASQGREWANKALRKEDMQIYLFRLLLEWGRIVDDDREHLGYTQ</sequence>
<dbReference type="GO" id="GO:0016740">
    <property type="term" value="F:transferase activity"/>
    <property type="evidence" value="ECO:0007669"/>
    <property type="project" value="UniProtKB-KW"/>
</dbReference>
<proteinExistence type="inferred from homology"/>
<dbReference type="PANTHER" id="PTHR12203">
    <property type="entry name" value="KDEL LYS-ASP-GLU-LEU CONTAINING - RELATED"/>
    <property type="match status" value="1"/>
</dbReference>
<evidence type="ECO:0000256" key="1">
    <source>
        <dbReference type="ARBA" id="ARBA00010118"/>
    </source>
</evidence>
<dbReference type="SMART" id="SM00672">
    <property type="entry name" value="CAP10"/>
    <property type="match status" value="1"/>
</dbReference>
<gene>
    <name evidence="6" type="ORF">S40285_06332</name>
</gene>
<dbReference type="OrthoDB" id="541052at2759"/>
<protein>
    <recommendedName>
        <fullName evidence="5">Glycosyl transferase CAP10 domain-containing protein</fullName>
    </recommendedName>
</protein>
<dbReference type="InParanoid" id="A0A084Q9Y1"/>
<accession>A0A084Q9Y1</accession>
<evidence type="ECO:0000256" key="3">
    <source>
        <dbReference type="SAM" id="MobiDB-lite"/>
    </source>
</evidence>
<dbReference type="AlphaFoldDB" id="A0A084Q9Y1"/>
<keyword evidence="4" id="KW-0472">Membrane</keyword>
<organism evidence="6 7">
    <name type="scientific">Stachybotrys chlorohalonatus (strain IBT 40285)</name>
    <dbReference type="NCBI Taxonomy" id="1283841"/>
    <lineage>
        <taxon>Eukaryota</taxon>
        <taxon>Fungi</taxon>
        <taxon>Dikarya</taxon>
        <taxon>Ascomycota</taxon>
        <taxon>Pezizomycotina</taxon>
        <taxon>Sordariomycetes</taxon>
        <taxon>Hypocreomycetidae</taxon>
        <taxon>Hypocreales</taxon>
        <taxon>Stachybotryaceae</taxon>
        <taxon>Stachybotrys</taxon>
    </lineage>
</organism>
<dbReference type="EMBL" id="KL660890">
    <property type="protein sequence ID" value="KFA60766.1"/>
    <property type="molecule type" value="Genomic_DNA"/>
</dbReference>
<keyword evidence="4" id="KW-0812">Transmembrane</keyword>
<feature type="transmembrane region" description="Helical" evidence="4">
    <location>
        <begin position="208"/>
        <end position="228"/>
    </location>
</feature>
<comment type="similarity">
    <text evidence="1">Belongs to the glycosyltransferase 90 family.</text>
</comment>
<keyword evidence="2" id="KW-0808">Transferase</keyword>
<feature type="domain" description="Glycosyl transferase CAP10" evidence="5">
    <location>
        <begin position="637"/>
        <end position="917"/>
    </location>
</feature>
<keyword evidence="7" id="KW-1185">Reference proteome</keyword>
<evidence type="ECO:0000259" key="5">
    <source>
        <dbReference type="SMART" id="SM00672"/>
    </source>
</evidence>
<reference evidence="6 7" key="1">
    <citation type="journal article" date="2014" name="BMC Genomics">
        <title>Comparative genome sequencing reveals chemotype-specific gene clusters in the toxigenic black mold Stachybotrys.</title>
        <authorList>
            <person name="Semeiks J."/>
            <person name="Borek D."/>
            <person name="Otwinowski Z."/>
            <person name="Grishin N.V."/>
        </authorList>
    </citation>
    <scope>NUCLEOTIDE SEQUENCE [LARGE SCALE GENOMIC DNA]</scope>
    <source>
        <strain evidence="6 7">IBT 40285</strain>
    </source>
</reference>
<feature type="transmembrane region" description="Helical" evidence="4">
    <location>
        <begin position="172"/>
        <end position="196"/>
    </location>
</feature>